<dbReference type="EMBL" id="BLQM01000309">
    <property type="protein sequence ID" value="GMH82149.1"/>
    <property type="molecule type" value="Genomic_DNA"/>
</dbReference>
<evidence type="ECO:0000313" key="3">
    <source>
        <dbReference type="Proteomes" id="UP001162640"/>
    </source>
</evidence>
<evidence type="ECO:0000256" key="1">
    <source>
        <dbReference type="SAM" id="MobiDB-lite"/>
    </source>
</evidence>
<evidence type="ECO:0000313" key="2">
    <source>
        <dbReference type="EMBL" id="GMH82149.1"/>
    </source>
</evidence>
<feature type="compositionally biased region" description="Basic residues" evidence="1">
    <location>
        <begin position="227"/>
        <end position="237"/>
    </location>
</feature>
<protein>
    <submittedName>
        <fullName evidence="2">Uncharacterized protein</fullName>
    </submittedName>
</protein>
<feature type="region of interest" description="Disordered" evidence="1">
    <location>
        <begin position="16"/>
        <end position="91"/>
    </location>
</feature>
<gene>
    <name evidence="2" type="ORF">TL16_g09163</name>
</gene>
<organism evidence="2 3">
    <name type="scientific">Triparma laevis f. inornata</name>
    <dbReference type="NCBI Taxonomy" id="1714386"/>
    <lineage>
        <taxon>Eukaryota</taxon>
        <taxon>Sar</taxon>
        <taxon>Stramenopiles</taxon>
        <taxon>Ochrophyta</taxon>
        <taxon>Bolidophyceae</taxon>
        <taxon>Parmales</taxon>
        <taxon>Triparmaceae</taxon>
        <taxon>Triparma</taxon>
    </lineage>
</organism>
<reference evidence="3" key="1">
    <citation type="journal article" date="2023" name="Commun. Biol.">
        <title>Genome analysis of Parmales, the sister group of diatoms, reveals the evolutionary specialization of diatoms from phago-mixotrophs to photoautotrophs.</title>
        <authorList>
            <person name="Ban H."/>
            <person name="Sato S."/>
            <person name="Yoshikawa S."/>
            <person name="Yamada K."/>
            <person name="Nakamura Y."/>
            <person name="Ichinomiya M."/>
            <person name="Sato N."/>
            <person name="Blanc-Mathieu R."/>
            <person name="Endo H."/>
            <person name="Kuwata A."/>
            <person name="Ogata H."/>
        </authorList>
    </citation>
    <scope>NUCLEOTIDE SEQUENCE [LARGE SCALE GENOMIC DNA]</scope>
</reference>
<feature type="region of interest" description="Disordered" evidence="1">
    <location>
        <begin position="222"/>
        <end position="251"/>
    </location>
</feature>
<feature type="compositionally biased region" description="Low complexity" evidence="1">
    <location>
        <begin position="41"/>
        <end position="58"/>
    </location>
</feature>
<comment type="caution">
    <text evidence="2">The sequence shown here is derived from an EMBL/GenBank/DDBJ whole genome shotgun (WGS) entry which is preliminary data.</text>
</comment>
<name>A0A9W7B986_9STRA</name>
<accession>A0A9W7B986</accession>
<dbReference type="AlphaFoldDB" id="A0A9W7B986"/>
<sequence length="324" mass="34514">MPPKRPPTKRLSLLERQNKILEDSGFSEPPPIPKRNPKRLSGPSFITSSNTSSGPSSGLTFNPSSGFKKRQEEALKRKGQENAGESSRSAEVLIFDDDDASLLEDIDGGASVGGRSMMSHAPSLHPSIAQSQVSMACSEVTIGAGDNTGYWDFAHRVSTKNDLGHNCRECKLPFGKLGEPMTERRGARTSMRYHAECFSGFADPRSQANSSMHVGNLANTQMEAAPRKKAGSKMRSSRHFEKGGHRRSVVGSGGEGKIAAFAGGMGFANGKSSKGVVFEALGAAEHGGLSMAMLEEHTKRMALMGGGEGGGGREGFAQIKWITK</sequence>
<proteinExistence type="predicted"/>
<dbReference type="Proteomes" id="UP001162640">
    <property type="component" value="Unassembled WGS sequence"/>
</dbReference>
<feature type="compositionally biased region" description="Basic and acidic residues" evidence="1">
    <location>
        <begin position="69"/>
        <end position="80"/>
    </location>
</feature>